<dbReference type="Proteomes" id="UP001163223">
    <property type="component" value="Chromosome"/>
</dbReference>
<keyword evidence="2" id="KW-1185">Reference proteome</keyword>
<gene>
    <name evidence="1" type="ORF">OXU80_19785</name>
</gene>
<keyword evidence="1" id="KW-0378">Hydrolase</keyword>
<evidence type="ECO:0000313" key="2">
    <source>
        <dbReference type="Proteomes" id="UP001163223"/>
    </source>
</evidence>
<sequence>MSEALSGRRMTPEEFFEWQAEQDRNYELVDGVPVLPVKAMTGASHRHDYVSVNVLTLLRQKLRGKPCRPHTDDIAVRNANRNIRRPDIVVDCRSTPDGKTTEAREPRLLVEVLSPSTTRFDRFQKIEEYKANDSIRVVLLVDTQSPSVIVWRRAADGWRSETLTGLDASIPLPEIEAELAMAEIYEDVPFPAPAD</sequence>
<accession>A0ACD4NK13</accession>
<proteinExistence type="predicted"/>
<name>A0ACD4NK13_9HYPH</name>
<keyword evidence="1" id="KW-0255">Endonuclease</keyword>
<dbReference type="EMBL" id="CP113520">
    <property type="protein sequence ID" value="WAJ27081.1"/>
    <property type="molecule type" value="Genomic_DNA"/>
</dbReference>
<reference evidence="1" key="1">
    <citation type="submission" date="2022-11" db="EMBL/GenBank/DDBJ databases">
        <title>beta-Carotene-producing bacterium, Jeongeuplla avenae sp. nov., alleviates the salt stress of Arabidopsis seedlings.</title>
        <authorList>
            <person name="Jiang L."/>
            <person name="Lee J."/>
        </authorList>
    </citation>
    <scope>NUCLEOTIDE SEQUENCE</scope>
    <source>
        <strain evidence="1">DY_R2A_6</strain>
    </source>
</reference>
<organism evidence="1 2">
    <name type="scientific">Antarcticirhabdus aurantiaca</name>
    <dbReference type="NCBI Taxonomy" id="2606717"/>
    <lineage>
        <taxon>Bacteria</taxon>
        <taxon>Pseudomonadati</taxon>
        <taxon>Pseudomonadota</taxon>
        <taxon>Alphaproteobacteria</taxon>
        <taxon>Hyphomicrobiales</taxon>
        <taxon>Aurantimonadaceae</taxon>
        <taxon>Antarcticirhabdus</taxon>
    </lineage>
</organism>
<keyword evidence="1" id="KW-0540">Nuclease</keyword>
<protein>
    <submittedName>
        <fullName evidence="1">Uma2 family endonuclease</fullName>
    </submittedName>
</protein>
<evidence type="ECO:0000313" key="1">
    <source>
        <dbReference type="EMBL" id="WAJ27081.1"/>
    </source>
</evidence>